<dbReference type="Proteomes" id="UP000606008">
    <property type="component" value="Unassembled WGS sequence"/>
</dbReference>
<reference evidence="2" key="1">
    <citation type="submission" date="2019-09" db="EMBL/GenBank/DDBJ databases">
        <authorList>
            <person name="Jung D.-H."/>
        </authorList>
    </citation>
    <scope>NUCLEOTIDE SEQUENCE [LARGE SCALE GENOMIC DNA]</scope>
    <source>
        <strain evidence="2">JA-25</strain>
    </source>
</reference>
<reference evidence="2" key="2">
    <citation type="submission" date="2023-07" db="EMBL/GenBank/DDBJ databases">
        <authorList>
            <person name="Jung D.-H."/>
        </authorList>
    </citation>
    <scope>NUCLEOTIDE SEQUENCE [LARGE SCALE GENOMIC DNA]</scope>
    <source>
        <strain evidence="2">JA-25</strain>
    </source>
</reference>
<name>A0ABX0QSL8_9BACT</name>
<keyword evidence="2" id="KW-1185">Reference proteome</keyword>
<accession>A0ABX0QSL8</accession>
<evidence type="ECO:0000313" key="2">
    <source>
        <dbReference type="Proteomes" id="UP000606008"/>
    </source>
</evidence>
<dbReference type="RefSeq" id="WP_166694265.1">
    <property type="nucleotide sequence ID" value="NZ_WAEL01000015.1"/>
</dbReference>
<gene>
    <name evidence="1" type="ORF">F7231_26530</name>
</gene>
<evidence type="ECO:0000313" key="1">
    <source>
        <dbReference type="EMBL" id="NID13753.1"/>
    </source>
</evidence>
<comment type="caution">
    <text evidence="1">The sequence shown here is derived from an EMBL/GenBank/DDBJ whole genome shotgun (WGS) entry which is preliminary data.</text>
</comment>
<organism evidence="1 2">
    <name type="scientific">Fibrivirga algicola</name>
    <dbReference type="NCBI Taxonomy" id="2950420"/>
    <lineage>
        <taxon>Bacteria</taxon>
        <taxon>Pseudomonadati</taxon>
        <taxon>Bacteroidota</taxon>
        <taxon>Cytophagia</taxon>
        <taxon>Cytophagales</taxon>
        <taxon>Spirosomataceae</taxon>
        <taxon>Fibrivirga</taxon>
    </lineage>
</organism>
<dbReference type="EMBL" id="WAEL01000015">
    <property type="protein sequence ID" value="NID13753.1"/>
    <property type="molecule type" value="Genomic_DNA"/>
</dbReference>
<proteinExistence type="predicted"/>
<sequence length="89" mass="10015">MPPEETNSHSSPALKAWELGQDRVCVEQTTNHLYGALEAVAFHQKGQLLRPEQPTDPYNLTGLLANLRSIIDVWNHQTIRNIVDEVKGL</sequence>
<protein>
    <submittedName>
        <fullName evidence="1">Uncharacterized protein</fullName>
    </submittedName>
</protein>